<dbReference type="RefSeq" id="WP_157350988.1">
    <property type="nucleotide sequence ID" value="NZ_WGGT01000024.1"/>
</dbReference>
<name>A0A6L6XJQ8_9FIRM</name>
<dbReference type="AlphaFoldDB" id="A0A6L6XJQ8"/>
<proteinExistence type="predicted"/>
<accession>A0A6L6XJQ8</accession>
<sequence>MAQVKFRDYAEVNAKILEGYTVTGVVTAINAEETGVMIYLERTVDNVVLGITMTYNPDADPEVDETELMISEEYVKRIG</sequence>
<protein>
    <submittedName>
        <fullName evidence="1">Uncharacterized protein</fullName>
    </submittedName>
</protein>
<comment type="caution">
    <text evidence="1">The sequence shown here is derived from an EMBL/GenBank/DDBJ whole genome shotgun (WGS) entry which is preliminary data.</text>
</comment>
<organism evidence="1 2">
    <name type="scientific">Roseburia intestinalis</name>
    <dbReference type="NCBI Taxonomy" id="166486"/>
    <lineage>
        <taxon>Bacteria</taxon>
        <taxon>Bacillati</taxon>
        <taxon>Bacillota</taxon>
        <taxon>Clostridia</taxon>
        <taxon>Lachnospirales</taxon>
        <taxon>Lachnospiraceae</taxon>
        <taxon>Roseburia</taxon>
    </lineage>
</organism>
<reference evidence="1 2" key="1">
    <citation type="submission" date="2019-10" db="EMBL/GenBank/DDBJ databases">
        <title>Roseburia spp. ameliorate alcoholic fatty liver via restoration of gut barrier function.</title>
        <authorList>
            <person name="Seo B."/>
            <person name="Ko G."/>
        </authorList>
    </citation>
    <scope>NUCLEOTIDE SEQUENCE [LARGE SCALE GENOMIC DNA]</scope>
    <source>
        <strain evidence="1 2">SNUG30017</strain>
    </source>
</reference>
<evidence type="ECO:0000313" key="1">
    <source>
        <dbReference type="EMBL" id="MVQ47152.1"/>
    </source>
</evidence>
<gene>
    <name evidence="1" type="ORF">GCK47_16035</name>
</gene>
<evidence type="ECO:0000313" key="2">
    <source>
        <dbReference type="Proteomes" id="UP000479531"/>
    </source>
</evidence>
<dbReference type="Proteomes" id="UP000479531">
    <property type="component" value="Unassembled WGS sequence"/>
</dbReference>
<dbReference type="EMBL" id="WGGT01000024">
    <property type="protein sequence ID" value="MVQ47152.1"/>
    <property type="molecule type" value="Genomic_DNA"/>
</dbReference>